<dbReference type="PROSITE" id="PS00028">
    <property type="entry name" value="ZINC_FINGER_C2H2_1"/>
    <property type="match status" value="1"/>
</dbReference>
<dbReference type="AlphaFoldDB" id="A0A1Q9D4V2"/>
<dbReference type="GO" id="GO:0008270">
    <property type="term" value="F:zinc ion binding"/>
    <property type="evidence" value="ECO:0007669"/>
    <property type="project" value="UniProtKB-KW"/>
</dbReference>
<dbReference type="OrthoDB" id="433179at2759"/>
<feature type="compositionally biased region" description="Polar residues" evidence="2">
    <location>
        <begin position="74"/>
        <end position="85"/>
    </location>
</feature>
<evidence type="ECO:0000256" key="1">
    <source>
        <dbReference type="PROSITE-ProRule" id="PRU00042"/>
    </source>
</evidence>
<keyword evidence="5" id="KW-1185">Reference proteome</keyword>
<reference evidence="4 5" key="1">
    <citation type="submission" date="2016-02" db="EMBL/GenBank/DDBJ databases">
        <title>Genome analysis of coral dinoflagellate symbionts highlights evolutionary adaptations to a symbiotic lifestyle.</title>
        <authorList>
            <person name="Aranda M."/>
            <person name="Li Y."/>
            <person name="Liew Y.J."/>
            <person name="Baumgarten S."/>
            <person name="Simakov O."/>
            <person name="Wilson M."/>
            <person name="Piel J."/>
            <person name="Ashoor H."/>
            <person name="Bougouffa S."/>
            <person name="Bajic V.B."/>
            <person name="Ryu T."/>
            <person name="Ravasi T."/>
            <person name="Bayer T."/>
            <person name="Micklem G."/>
            <person name="Kim H."/>
            <person name="Bhak J."/>
            <person name="Lajeunesse T.C."/>
            <person name="Voolstra C.R."/>
        </authorList>
    </citation>
    <scope>NUCLEOTIDE SEQUENCE [LARGE SCALE GENOMIC DNA]</scope>
    <source>
        <strain evidence="4 5">CCMP2467</strain>
    </source>
</reference>
<comment type="caution">
    <text evidence="4">The sequence shown here is derived from an EMBL/GenBank/DDBJ whole genome shotgun (WGS) entry which is preliminary data.</text>
</comment>
<keyword evidence="1" id="KW-0479">Metal-binding</keyword>
<name>A0A1Q9D4V2_SYMMI</name>
<feature type="region of interest" description="Disordered" evidence="2">
    <location>
        <begin position="59"/>
        <end position="109"/>
    </location>
</feature>
<dbReference type="PANTHER" id="PTHR19446">
    <property type="entry name" value="REVERSE TRANSCRIPTASES"/>
    <property type="match status" value="1"/>
</dbReference>
<sequence length="656" mass="73985">MLLWNQSIHGVAAESHHTKASIRPTLCQTVDAGIYLCKHPKHLRDTNSAELFMQVGNRRWASPDGQPLPRLNRSEQNFDGYNNQIDLKGRQRNNLAPNSPEEDGSPEGAIQTREAEHRQILDYFAILHQGPAYTPVVLSRPACVTETEVAMSAPSPLWKLASEEAVPVLTRQFNFHLTASTTSLPIHWCSSELVLLPKPGKNLCHPDQLRPINLWPIQAKLLGSILANRLLEYATEYLAVRSLVEAQHHTPHTTRQGKVSMAVAGGCGLAPLLWTIYLGLILKGIHRDLALGDSLVNTTYADDLHYSWVITSGRALEAAYAAMKGILGGLCDRGLNLSMDKTVVLMSLGGPQARACINRYTVQHPDTKLQIGYGKFEQQTFAHRLQLAKHTNTRLAPTLKCRGLPCKLRLGHPHHDPWSRLRWATKQGSRAVVGSLLQTVAFIAKSHSMFTRESNQAFAQRLCLPDPIKRLLECIARREKMDQFHPSPLLEGSPQLQWRELVRGEILEARATSHPQKDRCRVKLVQDVLHEQFRCSECDQTFVTQAALRRHVFNHHMTEEQQTERRQDTNRQLRDEIMEHARDGVPECRHCGHKFTTWHAFYYHINTQSCSVLRALKTSPLRLEIMPTLNDAVIENPSIVTFAGQGSWKDLALHVA</sequence>
<protein>
    <recommendedName>
        <fullName evidence="3">C2H2-type domain-containing protein</fullName>
    </recommendedName>
</protein>
<feature type="domain" description="C2H2-type" evidence="3">
    <location>
        <begin position="533"/>
        <end position="561"/>
    </location>
</feature>
<evidence type="ECO:0000313" key="5">
    <source>
        <dbReference type="Proteomes" id="UP000186817"/>
    </source>
</evidence>
<accession>A0A1Q9D4V2</accession>
<organism evidence="4 5">
    <name type="scientific">Symbiodinium microadriaticum</name>
    <name type="common">Dinoflagellate</name>
    <name type="synonym">Zooxanthella microadriatica</name>
    <dbReference type="NCBI Taxonomy" id="2951"/>
    <lineage>
        <taxon>Eukaryota</taxon>
        <taxon>Sar</taxon>
        <taxon>Alveolata</taxon>
        <taxon>Dinophyceae</taxon>
        <taxon>Suessiales</taxon>
        <taxon>Symbiodiniaceae</taxon>
        <taxon>Symbiodinium</taxon>
    </lineage>
</organism>
<dbReference type="EMBL" id="LSRX01000727">
    <property type="protein sequence ID" value="OLP90116.1"/>
    <property type="molecule type" value="Genomic_DNA"/>
</dbReference>
<keyword evidence="1" id="KW-0863">Zinc-finger</keyword>
<dbReference type="InterPro" id="IPR013087">
    <property type="entry name" value="Znf_C2H2_type"/>
</dbReference>
<evidence type="ECO:0000256" key="2">
    <source>
        <dbReference type="SAM" id="MobiDB-lite"/>
    </source>
</evidence>
<dbReference type="SMART" id="SM00355">
    <property type="entry name" value="ZnF_C2H2"/>
    <property type="match status" value="2"/>
</dbReference>
<proteinExistence type="predicted"/>
<gene>
    <name evidence="4" type="ORF">AK812_SmicGene28352</name>
</gene>
<dbReference type="PROSITE" id="PS50157">
    <property type="entry name" value="ZINC_FINGER_C2H2_2"/>
    <property type="match status" value="1"/>
</dbReference>
<evidence type="ECO:0000259" key="3">
    <source>
        <dbReference type="PROSITE" id="PS50157"/>
    </source>
</evidence>
<evidence type="ECO:0000313" key="4">
    <source>
        <dbReference type="EMBL" id="OLP90116.1"/>
    </source>
</evidence>
<dbReference type="Proteomes" id="UP000186817">
    <property type="component" value="Unassembled WGS sequence"/>
</dbReference>
<keyword evidence="1" id="KW-0862">Zinc</keyword>
<dbReference type="Pfam" id="PF13894">
    <property type="entry name" value="zf-C2H2_4"/>
    <property type="match status" value="1"/>
</dbReference>